<protein>
    <submittedName>
        <fullName evidence="1">Uncharacterized protein</fullName>
    </submittedName>
</protein>
<evidence type="ECO:0000313" key="1">
    <source>
        <dbReference type="EMBL" id="ESA13184.1"/>
    </source>
</evidence>
<dbReference type="EMBL" id="KI284145">
    <property type="protein sequence ID" value="ESA13184.1"/>
    <property type="molecule type" value="Genomic_DNA"/>
</dbReference>
<organism evidence="1">
    <name type="scientific">Rhizophagus irregularis (strain DAOM 181602 / DAOM 197198 / MUCL 43194)</name>
    <name type="common">Arbuscular mycorrhizal fungus</name>
    <name type="synonym">Glomus intraradices</name>
    <dbReference type="NCBI Taxonomy" id="747089"/>
    <lineage>
        <taxon>Eukaryota</taxon>
        <taxon>Fungi</taxon>
        <taxon>Fungi incertae sedis</taxon>
        <taxon>Mucoromycota</taxon>
        <taxon>Glomeromycotina</taxon>
        <taxon>Glomeromycetes</taxon>
        <taxon>Glomerales</taxon>
        <taxon>Glomeraceae</taxon>
        <taxon>Rhizophagus</taxon>
    </lineage>
</organism>
<sequence length="86" mass="9459">MDICAHAPDSGWYQSWYSKASELYIGRDLIGSWTFARMLLTAVGIDLGVGIVGHGRLRASDSDLSIYSEKRQEKVLLGHGHLRAGP</sequence>
<name>U9TYF8_RHIID</name>
<proteinExistence type="predicted"/>
<dbReference type="VEuPathDB" id="FungiDB:RhiirFUN_014172"/>
<reference evidence="1" key="1">
    <citation type="submission" date="2013-07" db="EMBL/GenBank/DDBJ databases">
        <title>The genome of an arbuscular mycorrhizal fungus provides insights into the evolution of the oldest plant symbiosis.</title>
        <authorList>
            <consortium name="DOE Joint Genome Institute"/>
            <person name="Tisserant E."/>
            <person name="Malbreil M."/>
            <person name="Kuo A."/>
            <person name="Kohler A."/>
            <person name="Symeonidi A."/>
            <person name="Balestrini R."/>
            <person name="Charron P."/>
            <person name="Duensing N."/>
            <person name="Frei-dit-Frey N."/>
            <person name="Gianinazzi-Pearson V."/>
            <person name="Gilbert B."/>
            <person name="Handa Y."/>
            <person name="Hijri M."/>
            <person name="Kaul R."/>
            <person name="Kawaguchi M."/>
            <person name="Krajinski F."/>
            <person name="Lammers P."/>
            <person name="Lapierre D."/>
            <person name="Masclaux F.G."/>
            <person name="Murat C."/>
            <person name="Morin E."/>
            <person name="Ndikumana S."/>
            <person name="Pagni M."/>
            <person name="Petitpierre D."/>
            <person name="Requena N."/>
            <person name="Rosikiewicz P."/>
            <person name="Riley R."/>
            <person name="Saito K."/>
            <person name="San Clemente H."/>
            <person name="Shapiro H."/>
            <person name="van Tuinen D."/>
            <person name="Becard G."/>
            <person name="Bonfante P."/>
            <person name="Paszkowski U."/>
            <person name="Shachar-Hill Y."/>
            <person name="Young J.P."/>
            <person name="Sanders I.R."/>
            <person name="Henrissat B."/>
            <person name="Rensing S.A."/>
            <person name="Grigoriev I.V."/>
            <person name="Corradi N."/>
            <person name="Roux C."/>
            <person name="Martin F."/>
        </authorList>
    </citation>
    <scope>NUCLEOTIDE SEQUENCE</scope>
    <source>
        <strain evidence="1">DAOM 197198</strain>
    </source>
</reference>
<dbReference type="HOGENOM" id="CLU_2499005_0_0_1"/>
<gene>
    <name evidence="1" type="ORF">GLOINDRAFT_26309</name>
</gene>
<dbReference type="AlphaFoldDB" id="U9TYF8"/>
<accession>U9TYF8</accession>